<dbReference type="Pfam" id="PF03160">
    <property type="entry name" value="Calx-beta"/>
    <property type="match status" value="3"/>
</dbReference>
<dbReference type="InterPro" id="IPR051561">
    <property type="entry name" value="FRAS1_ECM"/>
</dbReference>
<dbReference type="EMBL" id="RWIC01001076">
    <property type="protein sequence ID" value="TKC37848.1"/>
    <property type="molecule type" value="Genomic_DNA"/>
</dbReference>
<keyword evidence="2" id="KW-0677">Repeat</keyword>
<dbReference type="PANTHER" id="PTHR45739">
    <property type="entry name" value="MATRIX PROTEIN, PUTATIVE-RELATED"/>
    <property type="match status" value="1"/>
</dbReference>
<dbReference type="AlphaFoldDB" id="A0A4U1ENA2"/>
<dbReference type="InterPro" id="IPR003644">
    <property type="entry name" value="Calx_beta"/>
</dbReference>
<comment type="caution">
    <text evidence="5">The sequence shown here is derived from an EMBL/GenBank/DDBJ whole genome shotgun (WGS) entry which is preliminary data.</text>
</comment>
<evidence type="ECO:0000256" key="1">
    <source>
        <dbReference type="ARBA" id="ARBA00022729"/>
    </source>
</evidence>
<dbReference type="InterPro" id="IPR038081">
    <property type="entry name" value="CalX-like_sf"/>
</dbReference>
<feature type="non-terminal residue" evidence="5">
    <location>
        <position position="1"/>
    </location>
</feature>
<feature type="domain" description="Calx-beta" evidence="4">
    <location>
        <begin position="5"/>
        <end position="80"/>
    </location>
</feature>
<evidence type="ECO:0000256" key="2">
    <source>
        <dbReference type="ARBA" id="ARBA00022737"/>
    </source>
</evidence>
<feature type="domain" description="Calx-beta" evidence="4">
    <location>
        <begin position="89"/>
        <end position="123"/>
    </location>
</feature>
<evidence type="ECO:0000256" key="3">
    <source>
        <dbReference type="ARBA" id="ARBA00022837"/>
    </source>
</evidence>
<accession>A0A4U1ENA2</accession>
<evidence type="ECO:0000313" key="6">
    <source>
        <dbReference type="Proteomes" id="UP000308365"/>
    </source>
</evidence>
<evidence type="ECO:0000259" key="4">
    <source>
        <dbReference type="Pfam" id="PF03160"/>
    </source>
</evidence>
<keyword evidence="3" id="KW-0106">Calcium</keyword>
<gene>
    <name evidence="5" type="ORF">EI555_020618</name>
</gene>
<name>A0A4U1ENA2_MONMO</name>
<dbReference type="GO" id="GO:0007154">
    <property type="term" value="P:cell communication"/>
    <property type="evidence" value="ECO:0007669"/>
    <property type="project" value="InterPro"/>
</dbReference>
<sequence length="247" mass="26790">PATGTVSSTALSFSDYVSRPKDHTSILRLDKDGAENTCRILVSSDSLYEEEGSFSVSLSLPMGGQLRAKFPTAKGIILADPDDEPALHFGVDESAGSMEVCVWRTGTDLSRASSCHRALQEDRAGTSRRIKPKKYASESAVYIEECYRQKTSGSEFCSLTLGFPFPLAGLDYVGISPKLVFAPGVCVEVFRLTILDDLGPPISEGPERFELLLQMPLDTAIGEPSKTTIFINDTVTDSKQSACRSFD</sequence>
<dbReference type="GO" id="GO:0009653">
    <property type="term" value="P:anatomical structure morphogenesis"/>
    <property type="evidence" value="ECO:0007669"/>
    <property type="project" value="TreeGrafter"/>
</dbReference>
<dbReference type="Proteomes" id="UP000308365">
    <property type="component" value="Unassembled WGS sequence"/>
</dbReference>
<organism evidence="5 6">
    <name type="scientific">Monodon monoceros</name>
    <name type="common">Narwhal</name>
    <name type="synonym">Ceratodon monodon</name>
    <dbReference type="NCBI Taxonomy" id="40151"/>
    <lineage>
        <taxon>Eukaryota</taxon>
        <taxon>Metazoa</taxon>
        <taxon>Chordata</taxon>
        <taxon>Craniata</taxon>
        <taxon>Vertebrata</taxon>
        <taxon>Euteleostomi</taxon>
        <taxon>Mammalia</taxon>
        <taxon>Eutheria</taxon>
        <taxon>Laurasiatheria</taxon>
        <taxon>Artiodactyla</taxon>
        <taxon>Whippomorpha</taxon>
        <taxon>Cetacea</taxon>
        <taxon>Odontoceti</taxon>
        <taxon>Monodontidae</taxon>
        <taxon>Monodon</taxon>
    </lineage>
</organism>
<evidence type="ECO:0000313" key="5">
    <source>
        <dbReference type="EMBL" id="TKC37848.1"/>
    </source>
</evidence>
<feature type="domain" description="Calx-beta" evidence="4">
    <location>
        <begin position="168"/>
        <end position="234"/>
    </location>
</feature>
<dbReference type="SUPFAM" id="SSF141072">
    <property type="entry name" value="CalX-like"/>
    <property type="match status" value="2"/>
</dbReference>
<dbReference type="Gene3D" id="2.60.40.2030">
    <property type="match status" value="1"/>
</dbReference>
<keyword evidence="1" id="KW-0732">Signal</keyword>
<protein>
    <recommendedName>
        <fullName evidence="4">Calx-beta domain-containing protein</fullName>
    </recommendedName>
</protein>
<proteinExistence type="predicted"/>
<dbReference type="GO" id="GO:0016020">
    <property type="term" value="C:membrane"/>
    <property type="evidence" value="ECO:0007669"/>
    <property type="project" value="InterPro"/>
</dbReference>
<reference evidence="6" key="1">
    <citation type="journal article" date="2019" name="IScience">
        <title>Narwhal Genome Reveals Long-Term Low Genetic Diversity despite Current Large Abundance Size.</title>
        <authorList>
            <person name="Westbury M.V."/>
            <person name="Petersen B."/>
            <person name="Garde E."/>
            <person name="Heide-Jorgensen M.P."/>
            <person name="Lorenzen E.D."/>
        </authorList>
    </citation>
    <scope>NUCLEOTIDE SEQUENCE [LARGE SCALE GENOMIC DNA]</scope>
</reference>
<dbReference type="PANTHER" id="PTHR45739:SF8">
    <property type="entry name" value="FRAS1-RELATED EXTRACELLULAR MATRIX PROTEIN 1"/>
    <property type="match status" value="1"/>
</dbReference>